<organism evidence="2 3">
    <name type="scientific">Glomus cerebriforme</name>
    <dbReference type="NCBI Taxonomy" id="658196"/>
    <lineage>
        <taxon>Eukaryota</taxon>
        <taxon>Fungi</taxon>
        <taxon>Fungi incertae sedis</taxon>
        <taxon>Mucoromycota</taxon>
        <taxon>Glomeromycotina</taxon>
        <taxon>Glomeromycetes</taxon>
        <taxon>Glomerales</taxon>
        <taxon>Glomeraceae</taxon>
        <taxon>Glomus</taxon>
    </lineage>
</organism>
<sequence>MVNISMEVMEKLHNEVNDFLRKDNGSSYFKMTYKKVLFPVVFTRKKKYYGISHEKPGEYFEYIVVENDLSQKVDDKMEYPEVARHLGKKIDINYYLKTIIRLYAYFINYDDRYQPSSEILLEALKKLKDDNEVDENEVDENKINEDKVDEDEISKLRDTLVQKSAKK</sequence>
<dbReference type="SUPFAM" id="SSF56672">
    <property type="entry name" value="DNA/RNA polymerases"/>
    <property type="match status" value="1"/>
</dbReference>
<evidence type="ECO:0000313" key="2">
    <source>
        <dbReference type="EMBL" id="RIA85939.1"/>
    </source>
</evidence>
<reference evidence="2 3" key="1">
    <citation type="submission" date="2018-06" db="EMBL/GenBank/DDBJ databases">
        <title>Comparative genomics reveals the genomic features of Rhizophagus irregularis, R. cerebriforme, R. diaphanum and Gigaspora rosea, and their symbiotic lifestyle signature.</title>
        <authorList>
            <person name="Morin E."/>
            <person name="San Clemente H."/>
            <person name="Chen E.C.H."/>
            <person name="De La Providencia I."/>
            <person name="Hainaut M."/>
            <person name="Kuo A."/>
            <person name="Kohler A."/>
            <person name="Murat C."/>
            <person name="Tang N."/>
            <person name="Roy S."/>
            <person name="Loubradou J."/>
            <person name="Henrissat B."/>
            <person name="Grigoriev I.V."/>
            <person name="Corradi N."/>
            <person name="Roux C."/>
            <person name="Martin F.M."/>
        </authorList>
    </citation>
    <scope>NUCLEOTIDE SEQUENCE [LARGE SCALE GENOMIC DNA]</scope>
    <source>
        <strain evidence="2 3">DAOM 227022</strain>
    </source>
</reference>
<comment type="caution">
    <text evidence="2">The sequence shown here is derived from an EMBL/GenBank/DDBJ whole genome shotgun (WGS) entry which is preliminary data.</text>
</comment>
<keyword evidence="3" id="KW-1185">Reference proteome</keyword>
<gene>
    <name evidence="2" type="ORF">C1645_741202</name>
</gene>
<dbReference type="OrthoDB" id="2420988at2759"/>
<dbReference type="AlphaFoldDB" id="A0A397SM16"/>
<accession>A0A397SM16</accession>
<proteinExistence type="predicted"/>
<name>A0A397SM16_9GLOM</name>
<evidence type="ECO:0000313" key="3">
    <source>
        <dbReference type="Proteomes" id="UP000265703"/>
    </source>
</evidence>
<dbReference type="InterPro" id="IPR023211">
    <property type="entry name" value="DNA_pol_palm_dom_sf"/>
</dbReference>
<dbReference type="Proteomes" id="UP000265703">
    <property type="component" value="Unassembled WGS sequence"/>
</dbReference>
<dbReference type="EMBL" id="QKYT01000395">
    <property type="protein sequence ID" value="RIA85939.1"/>
    <property type="molecule type" value="Genomic_DNA"/>
</dbReference>
<evidence type="ECO:0000256" key="1">
    <source>
        <dbReference type="SAM" id="Coils"/>
    </source>
</evidence>
<dbReference type="Gene3D" id="3.90.1600.10">
    <property type="entry name" value="Palm domain of DNA polymerase"/>
    <property type="match status" value="1"/>
</dbReference>
<keyword evidence="1" id="KW-0175">Coiled coil</keyword>
<feature type="coiled-coil region" evidence="1">
    <location>
        <begin position="117"/>
        <end position="144"/>
    </location>
</feature>
<protein>
    <submittedName>
        <fullName evidence="2">Uncharacterized protein</fullName>
    </submittedName>
</protein>
<dbReference type="InterPro" id="IPR043502">
    <property type="entry name" value="DNA/RNA_pol_sf"/>
</dbReference>